<name>A0A1D6PTN3_MAIZE</name>
<organism evidence="1">
    <name type="scientific">Zea mays</name>
    <name type="common">Maize</name>
    <dbReference type="NCBI Taxonomy" id="4577"/>
    <lineage>
        <taxon>Eukaryota</taxon>
        <taxon>Viridiplantae</taxon>
        <taxon>Streptophyta</taxon>
        <taxon>Embryophyta</taxon>
        <taxon>Tracheophyta</taxon>
        <taxon>Spermatophyta</taxon>
        <taxon>Magnoliopsida</taxon>
        <taxon>Liliopsida</taxon>
        <taxon>Poales</taxon>
        <taxon>Poaceae</taxon>
        <taxon>PACMAD clade</taxon>
        <taxon>Panicoideae</taxon>
        <taxon>Andropogonodae</taxon>
        <taxon>Andropogoneae</taxon>
        <taxon>Tripsacinae</taxon>
        <taxon>Zea</taxon>
    </lineage>
</organism>
<evidence type="ECO:0000313" key="1">
    <source>
        <dbReference type="EMBL" id="AQK49992.1"/>
    </source>
</evidence>
<protein>
    <submittedName>
        <fullName evidence="1">Uncharacterized protein</fullName>
    </submittedName>
</protein>
<accession>A0A1D6PTN3</accession>
<dbReference type="AlphaFoldDB" id="A0A1D6PTN3"/>
<proteinExistence type="predicted"/>
<gene>
    <name evidence="1" type="ORF">ZEAMMB73_Zm00001d049289</name>
</gene>
<sequence length="42" mass="4907">MDATTRKIKSSFGWMQLDILFCIFSKREICNVVNDIIIVMLL</sequence>
<dbReference type="EMBL" id="CM000780">
    <property type="protein sequence ID" value="AQK49992.1"/>
    <property type="molecule type" value="Genomic_DNA"/>
</dbReference>
<dbReference type="EMBL" id="CM000780">
    <property type="protein sequence ID" value="AQK49993.1"/>
    <property type="molecule type" value="Genomic_DNA"/>
</dbReference>
<reference evidence="1" key="1">
    <citation type="submission" date="2015-12" db="EMBL/GenBank/DDBJ databases">
        <title>Update maize B73 reference genome by single molecule sequencing technologies.</title>
        <authorList>
            <consortium name="Maize Genome Sequencing Project"/>
            <person name="Ware D."/>
        </authorList>
    </citation>
    <scope>NUCLEOTIDE SEQUENCE</scope>
    <source>
        <tissue evidence="1">Seedling</tissue>
    </source>
</reference>